<dbReference type="RefSeq" id="WP_167333838.1">
    <property type="nucleotide sequence ID" value="NZ_CP139957.1"/>
</dbReference>
<feature type="coiled-coil region" evidence="1">
    <location>
        <begin position="30"/>
        <end position="57"/>
    </location>
</feature>
<evidence type="ECO:0000256" key="1">
    <source>
        <dbReference type="SAM" id="Coils"/>
    </source>
</evidence>
<protein>
    <submittedName>
        <fullName evidence="2">Uncharacterized protein</fullName>
    </submittedName>
</protein>
<keyword evidence="1" id="KW-0175">Coiled coil</keyword>
<evidence type="ECO:0000313" key="2">
    <source>
        <dbReference type="EMBL" id="WPX08584.1"/>
    </source>
</evidence>
<sequence>MRETSAMRELHKIREKIYEETKDMTTEEFIEYIRKEANKAKEEMKRLRENTAEKQTN</sequence>
<gene>
    <name evidence="2" type="ORF">SOJ16_002481</name>
</gene>
<keyword evidence="3" id="KW-1185">Reference proteome</keyword>
<dbReference type="EMBL" id="CP139957">
    <property type="protein sequence ID" value="WPX08584.1"/>
    <property type="molecule type" value="Genomic_DNA"/>
</dbReference>
<dbReference type="Proteomes" id="UP001322744">
    <property type="component" value="Chromosome"/>
</dbReference>
<accession>A0ABZ0TZB4</accession>
<proteinExistence type="predicted"/>
<reference evidence="2 3" key="1">
    <citation type="submission" date="2023-12" db="EMBL/GenBank/DDBJ databases">
        <authorList>
            <person name="Manesh M.J.H."/>
            <person name="Bing R.G."/>
            <person name="Willard D.J."/>
            <person name="Kelly R.M."/>
        </authorList>
    </citation>
    <scope>NUCLEOTIDE SEQUENCE [LARGE SCALE GENOMIC DNA]</scope>
    <source>
        <strain evidence="2 3">DSM 8977</strain>
    </source>
</reference>
<evidence type="ECO:0000313" key="3">
    <source>
        <dbReference type="Proteomes" id="UP001322744"/>
    </source>
</evidence>
<name>A0ABZ0TZB4_9FIRM</name>
<organism evidence="2 3">
    <name type="scientific">Anaerocellum danielii</name>
    <dbReference type="NCBI Taxonomy" id="1387557"/>
    <lineage>
        <taxon>Bacteria</taxon>
        <taxon>Bacillati</taxon>
        <taxon>Bacillota</taxon>
        <taxon>Bacillota incertae sedis</taxon>
        <taxon>Caldicellulosiruptorales</taxon>
        <taxon>Caldicellulosiruptoraceae</taxon>
        <taxon>Anaerocellum</taxon>
    </lineage>
</organism>